<keyword evidence="1" id="KW-1133">Transmembrane helix</keyword>
<proteinExistence type="predicted"/>
<gene>
    <name evidence="2" type="ORF">EVA_01951</name>
</gene>
<keyword evidence="1" id="KW-0812">Transmembrane</keyword>
<dbReference type="AlphaFoldDB" id="J9GQ81"/>
<protein>
    <recommendedName>
        <fullName evidence="3">DUF3408 domain-containing protein</fullName>
    </recommendedName>
</protein>
<organism evidence="2">
    <name type="scientific">gut metagenome</name>
    <dbReference type="NCBI Taxonomy" id="749906"/>
    <lineage>
        <taxon>unclassified sequences</taxon>
        <taxon>metagenomes</taxon>
        <taxon>organismal metagenomes</taxon>
    </lineage>
</organism>
<evidence type="ECO:0000313" key="2">
    <source>
        <dbReference type="EMBL" id="EJX09954.1"/>
    </source>
</evidence>
<dbReference type="EMBL" id="AMCI01000285">
    <property type="protein sequence ID" value="EJX09954.1"/>
    <property type="molecule type" value="Genomic_DNA"/>
</dbReference>
<dbReference type="InterPro" id="IPR021823">
    <property type="entry name" value="DUF3408"/>
</dbReference>
<reference evidence="2" key="1">
    <citation type="journal article" date="2012" name="PLoS ONE">
        <title>Gene sets for utilization of primary and secondary nutrition supplies in the distal gut of endangered iberian lynx.</title>
        <authorList>
            <person name="Alcaide M."/>
            <person name="Messina E."/>
            <person name="Richter M."/>
            <person name="Bargiela R."/>
            <person name="Peplies J."/>
            <person name="Huws S.A."/>
            <person name="Newbold C.J."/>
            <person name="Golyshin P.N."/>
            <person name="Simon M.A."/>
            <person name="Lopez G."/>
            <person name="Yakimov M.M."/>
            <person name="Ferrer M."/>
        </authorList>
    </citation>
    <scope>NUCLEOTIDE SEQUENCE</scope>
</reference>
<dbReference type="Pfam" id="PF11888">
    <property type="entry name" value="DUF3408"/>
    <property type="match status" value="1"/>
</dbReference>
<name>J9GQ81_9ZZZZ</name>
<accession>J9GQ81</accession>
<evidence type="ECO:0008006" key="3">
    <source>
        <dbReference type="Google" id="ProtNLM"/>
    </source>
</evidence>
<evidence type="ECO:0000256" key="1">
    <source>
        <dbReference type="SAM" id="Phobius"/>
    </source>
</evidence>
<comment type="caution">
    <text evidence="2">The sequence shown here is derived from an EMBL/GenBank/DDBJ whole genome shotgun (WGS) entry which is preliminary data.</text>
</comment>
<sequence length="124" mass="14436">MYWIVLTLAVMVVGLLLCCIYVLFSKISSLKERIRELNEKAGIPNHFSEYNRIFLNDVPVGNGHQIRFRSDLYEKTSRLVSILAPGLSVSTYVSNVVEEHLDCHREMLKNEFDRIVHEVLLWKN</sequence>
<feature type="transmembrane region" description="Helical" evidence="1">
    <location>
        <begin position="6"/>
        <end position="24"/>
    </location>
</feature>
<keyword evidence="1" id="KW-0472">Membrane</keyword>